<dbReference type="EMBL" id="BMAV01023677">
    <property type="protein sequence ID" value="GFY79594.1"/>
    <property type="molecule type" value="Genomic_DNA"/>
</dbReference>
<evidence type="ECO:0000313" key="1">
    <source>
        <dbReference type="EMBL" id="GFY79594.1"/>
    </source>
</evidence>
<reference evidence="1" key="1">
    <citation type="submission" date="2020-08" db="EMBL/GenBank/DDBJ databases">
        <title>Multicomponent nature underlies the extraordinary mechanical properties of spider dragline silk.</title>
        <authorList>
            <person name="Kono N."/>
            <person name="Nakamura H."/>
            <person name="Mori M."/>
            <person name="Yoshida Y."/>
            <person name="Ohtoshi R."/>
            <person name="Malay A.D."/>
            <person name="Moran D.A.P."/>
            <person name="Tomita M."/>
            <person name="Numata K."/>
            <person name="Arakawa K."/>
        </authorList>
    </citation>
    <scope>NUCLEOTIDE SEQUENCE</scope>
</reference>
<evidence type="ECO:0000313" key="2">
    <source>
        <dbReference type="Proteomes" id="UP000886998"/>
    </source>
</evidence>
<sequence length="117" mass="13582">MVHFETQFIICDIIIPKKRKKIVSVGQMSSWSPDYFQIFQFLVYSLSLFKFIATVCMNAPFEEKLFLSSCDLIVVMIVLFACPENITYCCNVGDTIFIYPQCLFADFIVSIKDYLEL</sequence>
<dbReference type="AlphaFoldDB" id="A0A8X7CNN4"/>
<dbReference type="Proteomes" id="UP000886998">
    <property type="component" value="Unassembled WGS sequence"/>
</dbReference>
<protein>
    <submittedName>
        <fullName evidence="1">Uncharacterized protein</fullName>
    </submittedName>
</protein>
<name>A0A8X7CNN4_9ARAC</name>
<accession>A0A8X7CNN4</accession>
<gene>
    <name evidence="1" type="ORF">TNIN_153411</name>
</gene>
<keyword evidence="2" id="KW-1185">Reference proteome</keyword>
<proteinExistence type="predicted"/>
<comment type="caution">
    <text evidence="1">The sequence shown here is derived from an EMBL/GenBank/DDBJ whole genome shotgun (WGS) entry which is preliminary data.</text>
</comment>
<organism evidence="1 2">
    <name type="scientific">Trichonephila inaurata madagascariensis</name>
    <dbReference type="NCBI Taxonomy" id="2747483"/>
    <lineage>
        <taxon>Eukaryota</taxon>
        <taxon>Metazoa</taxon>
        <taxon>Ecdysozoa</taxon>
        <taxon>Arthropoda</taxon>
        <taxon>Chelicerata</taxon>
        <taxon>Arachnida</taxon>
        <taxon>Araneae</taxon>
        <taxon>Araneomorphae</taxon>
        <taxon>Entelegynae</taxon>
        <taxon>Araneoidea</taxon>
        <taxon>Nephilidae</taxon>
        <taxon>Trichonephila</taxon>
        <taxon>Trichonephila inaurata</taxon>
    </lineage>
</organism>